<comment type="caution">
    <text evidence="1">The sequence shown here is derived from an EMBL/GenBank/DDBJ whole genome shotgun (WGS) entry which is preliminary data.</text>
</comment>
<dbReference type="SUPFAM" id="SSF55961">
    <property type="entry name" value="Bet v1-like"/>
    <property type="match status" value="1"/>
</dbReference>
<sequence>MIRDRRPARSYAFESVWSIDAPVERCWEFLAAPGQQWHDWWPHLHAIRIWRTDGVAGSRARCLWKTPLGVLLRTQLCVVDVEPLRRVEMSVDGDLDGTGTVRFAGAGERTTRIEVTWRVVTKPWWMNVTAPALAPIFAWSHHRAMRGGEKGLNAILDAAR</sequence>
<organism evidence="1 2">
    <name type="scientific">Phytoactinopolyspora halophila</name>
    <dbReference type="NCBI Taxonomy" id="1981511"/>
    <lineage>
        <taxon>Bacteria</taxon>
        <taxon>Bacillati</taxon>
        <taxon>Actinomycetota</taxon>
        <taxon>Actinomycetes</taxon>
        <taxon>Jiangellales</taxon>
        <taxon>Jiangellaceae</taxon>
        <taxon>Phytoactinopolyspora</taxon>
    </lineage>
</organism>
<proteinExistence type="predicted"/>
<name>A0A329QFZ6_9ACTN</name>
<dbReference type="RefSeq" id="WP_112259565.1">
    <property type="nucleotide sequence ID" value="NZ_QMIG01000021.1"/>
</dbReference>
<dbReference type="OrthoDB" id="5402478at2"/>
<evidence type="ECO:0008006" key="3">
    <source>
        <dbReference type="Google" id="ProtNLM"/>
    </source>
</evidence>
<dbReference type="EMBL" id="QMIG01000021">
    <property type="protein sequence ID" value="RAW11240.1"/>
    <property type="molecule type" value="Genomic_DNA"/>
</dbReference>
<dbReference type="Pfam" id="PF10604">
    <property type="entry name" value="Polyketide_cyc2"/>
    <property type="match status" value="1"/>
</dbReference>
<dbReference type="Proteomes" id="UP000250462">
    <property type="component" value="Unassembled WGS sequence"/>
</dbReference>
<keyword evidence="2" id="KW-1185">Reference proteome</keyword>
<accession>A0A329QFZ6</accession>
<dbReference type="InterPro" id="IPR023393">
    <property type="entry name" value="START-like_dom_sf"/>
</dbReference>
<dbReference type="AlphaFoldDB" id="A0A329QFZ6"/>
<dbReference type="InterPro" id="IPR019587">
    <property type="entry name" value="Polyketide_cyclase/dehydratase"/>
</dbReference>
<reference evidence="1 2" key="1">
    <citation type="submission" date="2018-06" db="EMBL/GenBank/DDBJ databases">
        <title>Phytoactinopolyspora halophila sp. nov., a novel halophilic actinomycete isolated from a saline soil in China.</title>
        <authorList>
            <person name="Tang S.-K."/>
        </authorList>
    </citation>
    <scope>NUCLEOTIDE SEQUENCE [LARGE SCALE GENOMIC DNA]</scope>
    <source>
        <strain evidence="1 2">YIM 96934</strain>
    </source>
</reference>
<dbReference type="Gene3D" id="3.30.530.20">
    <property type="match status" value="1"/>
</dbReference>
<evidence type="ECO:0000313" key="2">
    <source>
        <dbReference type="Proteomes" id="UP000250462"/>
    </source>
</evidence>
<protein>
    <recommendedName>
        <fullName evidence="3">Polyketide cyclase</fullName>
    </recommendedName>
</protein>
<gene>
    <name evidence="1" type="ORF">DPM12_17120</name>
</gene>
<evidence type="ECO:0000313" key="1">
    <source>
        <dbReference type="EMBL" id="RAW11240.1"/>
    </source>
</evidence>